<keyword evidence="3" id="KW-1185">Reference proteome</keyword>
<evidence type="ECO:0000256" key="1">
    <source>
        <dbReference type="SAM" id="MobiDB-lite"/>
    </source>
</evidence>
<protein>
    <submittedName>
        <fullName evidence="2">Uncharacterized protein</fullName>
    </submittedName>
</protein>
<dbReference type="EMBL" id="JACHOP010000016">
    <property type="protein sequence ID" value="MBB5758705.1"/>
    <property type="molecule type" value="Genomic_DNA"/>
</dbReference>
<feature type="region of interest" description="Disordered" evidence="1">
    <location>
        <begin position="1"/>
        <end position="27"/>
    </location>
</feature>
<dbReference type="Proteomes" id="UP000583454">
    <property type="component" value="Unassembled WGS sequence"/>
</dbReference>
<evidence type="ECO:0000313" key="3">
    <source>
        <dbReference type="Proteomes" id="UP000583454"/>
    </source>
</evidence>
<feature type="compositionally biased region" description="Basic and acidic residues" evidence="1">
    <location>
        <begin position="13"/>
        <end position="26"/>
    </location>
</feature>
<accession>A0A840ZNT0</accession>
<proteinExistence type="predicted"/>
<sequence length="54" mass="5899">MKPPASGFATRSRSPEEGDARDDDARIVPIRRLRSEKGRVIASSLPRHATVARG</sequence>
<organism evidence="2 3">
    <name type="scientific">Methylorubrum rhodinum</name>
    <dbReference type="NCBI Taxonomy" id="29428"/>
    <lineage>
        <taxon>Bacteria</taxon>
        <taxon>Pseudomonadati</taxon>
        <taxon>Pseudomonadota</taxon>
        <taxon>Alphaproteobacteria</taxon>
        <taxon>Hyphomicrobiales</taxon>
        <taxon>Methylobacteriaceae</taxon>
        <taxon>Methylorubrum</taxon>
    </lineage>
</organism>
<evidence type="ECO:0000313" key="2">
    <source>
        <dbReference type="EMBL" id="MBB5758705.1"/>
    </source>
</evidence>
<dbReference type="AlphaFoldDB" id="A0A840ZNT0"/>
<comment type="caution">
    <text evidence="2">The sequence shown here is derived from an EMBL/GenBank/DDBJ whole genome shotgun (WGS) entry which is preliminary data.</text>
</comment>
<name>A0A840ZNT0_9HYPH</name>
<gene>
    <name evidence="2" type="ORF">HNR00_003428</name>
</gene>
<reference evidence="2 3" key="1">
    <citation type="submission" date="2020-08" db="EMBL/GenBank/DDBJ databases">
        <title>Genomic Encyclopedia of Type Strains, Phase IV (KMG-IV): sequencing the most valuable type-strain genomes for metagenomic binning, comparative biology and taxonomic classification.</title>
        <authorList>
            <person name="Goeker M."/>
        </authorList>
    </citation>
    <scope>NUCLEOTIDE SEQUENCE [LARGE SCALE GENOMIC DNA]</scope>
    <source>
        <strain evidence="2 3">DSM 2163</strain>
    </source>
</reference>